<evidence type="ECO:0000313" key="2">
    <source>
        <dbReference type="EMBL" id="ADD62240.1"/>
    </source>
</evidence>
<feature type="transmembrane region" description="Helical" evidence="1">
    <location>
        <begin position="12"/>
        <end position="36"/>
    </location>
</feature>
<name>D4PBM8_VERVE</name>
<dbReference type="AlphaFoldDB" id="D4PBM8"/>
<dbReference type="EMBL" id="GU828005">
    <property type="protein sequence ID" value="ADD62240.1"/>
    <property type="molecule type" value="Genomic_DNA"/>
</dbReference>
<sequence>MGFHFLIFNMFYLGFSDCASAELFLIVCFSFMFYYFHAKKSYIYKFFGGRPLDSRAVRGEVYEFDKNIATETFFSEYGDILEYSSFYEQWFYESDAIEQVVNHAENTVIRDNARKELQKFIQAEVTERWFMLYKKYYDPKYTWYS</sequence>
<dbReference type="GeneID" id="8890317"/>
<keyword evidence="1" id="KW-0472">Membrane</keyword>
<evidence type="ECO:0000256" key="1">
    <source>
        <dbReference type="SAM" id="Phobius"/>
    </source>
</evidence>
<keyword evidence="1" id="KW-0812">Transmembrane</keyword>
<proteinExistence type="predicted"/>
<organism evidence="2">
    <name type="scientific">Vermamoeba vermiformis</name>
    <name type="common">Amoeba</name>
    <name type="synonym">Hartmannella vermiformis</name>
    <dbReference type="NCBI Taxonomy" id="5778"/>
    <lineage>
        <taxon>Eukaryota</taxon>
        <taxon>Amoebozoa</taxon>
        <taxon>Tubulinea</taxon>
        <taxon>Echinamoebida</taxon>
        <taxon>Vermamoeba</taxon>
    </lineage>
</organism>
<geneLocation type="mitochondrion" evidence="2"/>
<dbReference type="RefSeq" id="YP_003540856.1">
    <property type="nucleotide sequence ID" value="NC_013986.1"/>
</dbReference>
<reference evidence="2" key="1">
    <citation type="journal article" date="2010" name="Eukaryot. Cell">
        <title>Abundant 5S rRNA-like transcripts encoded by the mitochondrial genome in amoebozoa.</title>
        <authorList>
            <person name="Bullerwell C.E."/>
            <person name="Burger G."/>
            <person name="Gott J.M."/>
            <person name="Kourennaia O."/>
            <person name="Schnare M.N."/>
            <person name="Gray M.W."/>
        </authorList>
    </citation>
    <scope>NUCLEOTIDE SEQUENCE</scope>
</reference>
<keyword evidence="1" id="KW-1133">Transmembrane helix</keyword>
<keyword evidence="2" id="KW-0496">Mitochondrion</keyword>
<gene>
    <name evidence="2" type="primary">orf145</name>
</gene>
<protein>
    <submittedName>
        <fullName evidence="2">Uncharacterized protein orf145</fullName>
    </submittedName>
</protein>
<accession>D4PBM8</accession>